<evidence type="ECO:0000313" key="1">
    <source>
        <dbReference type="EMBL" id="KAH3886636.1"/>
    </source>
</evidence>
<dbReference type="Proteomes" id="UP000828390">
    <property type="component" value="Unassembled WGS sequence"/>
</dbReference>
<name>A0A9D4RZG0_DREPO</name>
<sequence>MEPVSVNLSVSEVKIYLRCRLFIPFESNCTPSSNISRLVFVGDATVEGAQWLVQGVGRFDWAESLKELHFDNIIQVYIGCGSFRGLTNLRVLKIERMY</sequence>
<organism evidence="1 2">
    <name type="scientific">Dreissena polymorpha</name>
    <name type="common">Zebra mussel</name>
    <name type="synonym">Mytilus polymorpha</name>
    <dbReference type="NCBI Taxonomy" id="45954"/>
    <lineage>
        <taxon>Eukaryota</taxon>
        <taxon>Metazoa</taxon>
        <taxon>Spiralia</taxon>
        <taxon>Lophotrochozoa</taxon>
        <taxon>Mollusca</taxon>
        <taxon>Bivalvia</taxon>
        <taxon>Autobranchia</taxon>
        <taxon>Heteroconchia</taxon>
        <taxon>Euheterodonta</taxon>
        <taxon>Imparidentia</taxon>
        <taxon>Neoheterodontei</taxon>
        <taxon>Myida</taxon>
        <taxon>Dreissenoidea</taxon>
        <taxon>Dreissenidae</taxon>
        <taxon>Dreissena</taxon>
    </lineage>
</organism>
<evidence type="ECO:0000313" key="2">
    <source>
        <dbReference type="Proteomes" id="UP000828390"/>
    </source>
</evidence>
<reference evidence="1" key="2">
    <citation type="submission" date="2020-11" db="EMBL/GenBank/DDBJ databases">
        <authorList>
            <person name="McCartney M.A."/>
            <person name="Auch B."/>
            <person name="Kono T."/>
            <person name="Mallez S."/>
            <person name="Becker A."/>
            <person name="Gohl D.M."/>
            <person name="Silverstein K.A.T."/>
            <person name="Koren S."/>
            <person name="Bechman K.B."/>
            <person name="Herman A."/>
            <person name="Abrahante J.E."/>
            <person name="Garbe J."/>
        </authorList>
    </citation>
    <scope>NUCLEOTIDE SEQUENCE</scope>
    <source>
        <strain evidence="1">Duluth1</strain>
        <tissue evidence="1">Whole animal</tissue>
    </source>
</reference>
<accession>A0A9D4RZG0</accession>
<proteinExistence type="predicted"/>
<dbReference type="AlphaFoldDB" id="A0A9D4RZG0"/>
<dbReference type="EMBL" id="JAIWYP010000001">
    <property type="protein sequence ID" value="KAH3886636.1"/>
    <property type="molecule type" value="Genomic_DNA"/>
</dbReference>
<reference evidence="1" key="1">
    <citation type="journal article" date="2019" name="bioRxiv">
        <title>The Genome of the Zebra Mussel, Dreissena polymorpha: A Resource for Invasive Species Research.</title>
        <authorList>
            <person name="McCartney M.A."/>
            <person name="Auch B."/>
            <person name="Kono T."/>
            <person name="Mallez S."/>
            <person name="Zhang Y."/>
            <person name="Obille A."/>
            <person name="Becker A."/>
            <person name="Abrahante J.E."/>
            <person name="Garbe J."/>
            <person name="Badalamenti J.P."/>
            <person name="Herman A."/>
            <person name="Mangelson H."/>
            <person name="Liachko I."/>
            <person name="Sullivan S."/>
            <person name="Sone E.D."/>
            <person name="Koren S."/>
            <person name="Silverstein K.A.T."/>
            <person name="Beckman K.B."/>
            <person name="Gohl D.M."/>
        </authorList>
    </citation>
    <scope>NUCLEOTIDE SEQUENCE</scope>
    <source>
        <strain evidence="1">Duluth1</strain>
        <tissue evidence="1">Whole animal</tissue>
    </source>
</reference>
<comment type="caution">
    <text evidence="1">The sequence shown here is derived from an EMBL/GenBank/DDBJ whole genome shotgun (WGS) entry which is preliminary data.</text>
</comment>
<protein>
    <submittedName>
        <fullName evidence="1">Uncharacterized protein</fullName>
    </submittedName>
</protein>
<keyword evidence="2" id="KW-1185">Reference proteome</keyword>
<gene>
    <name evidence="1" type="ORF">DPMN_010648</name>
</gene>